<sequence>MSALTKKHHTDDVAKISWHGGLYAVPIEVMERYKVTSDDKYISIDDLFSDLTQESGEPGMLLKGLRYREGLSQIDFAKKLNVSQTNLSAMENGRRAIGKELAKRIADLFEVDYRIFL</sequence>
<dbReference type="Pfam" id="PF01381">
    <property type="entry name" value="HTH_3"/>
    <property type="match status" value="1"/>
</dbReference>
<dbReference type="STRING" id="28083.Lbir_1744"/>
<evidence type="ECO:0000313" key="2">
    <source>
        <dbReference type="EMBL" id="KTC71406.1"/>
    </source>
</evidence>
<dbReference type="EMBL" id="UGNW01000002">
    <property type="protein sequence ID" value="STX60972.1"/>
    <property type="molecule type" value="Genomic_DNA"/>
</dbReference>
<accession>A0A378JU95</accession>
<dbReference type="SMART" id="SM00530">
    <property type="entry name" value="HTH_XRE"/>
    <property type="match status" value="1"/>
</dbReference>
<protein>
    <submittedName>
        <fullName evidence="2">Helix-turn-helix protein</fullName>
    </submittedName>
    <submittedName>
        <fullName evidence="3">Predicted transcriptional regulator</fullName>
    </submittedName>
</protein>
<gene>
    <name evidence="2" type="ORF">Lbir_1744</name>
    <name evidence="3" type="ORF">NCTC12437_03266</name>
</gene>
<dbReference type="GO" id="GO:0003677">
    <property type="term" value="F:DNA binding"/>
    <property type="evidence" value="ECO:0007669"/>
    <property type="project" value="InterPro"/>
</dbReference>
<dbReference type="AlphaFoldDB" id="A0A378JU95"/>
<keyword evidence="4" id="KW-1185">Reference proteome</keyword>
<dbReference type="RefSeq" id="WP_058523794.1">
    <property type="nucleotide sequence ID" value="NZ_CAAAHV010000060.1"/>
</dbReference>
<dbReference type="PROSITE" id="PS50943">
    <property type="entry name" value="HTH_CROC1"/>
    <property type="match status" value="1"/>
</dbReference>
<dbReference type="Proteomes" id="UP000054735">
    <property type="component" value="Unassembled WGS sequence"/>
</dbReference>
<proteinExistence type="predicted"/>
<dbReference type="InterPro" id="IPR001387">
    <property type="entry name" value="Cro/C1-type_HTH"/>
</dbReference>
<name>A0A378JU95_9GAMM</name>
<dbReference type="SUPFAM" id="SSF47413">
    <property type="entry name" value="lambda repressor-like DNA-binding domains"/>
    <property type="match status" value="1"/>
</dbReference>
<dbReference type="CDD" id="cd00093">
    <property type="entry name" value="HTH_XRE"/>
    <property type="match status" value="1"/>
</dbReference>
<evidence type="ECO:0000313" key="5">
    <source>
        <dbReference type="Proteomes" id="UP000255066"/>
    </source>
</evidence>
<dbReference type="EMBL" id="LNXT01000023">
    <property type="protein sequence ID" value="KTC71406.1"/>
    <property type="molecule type" value="Genomic_DNA"/>
</dbReference>
<reference evidence="3 5" key="2">
    <citation type="submission" date="2018-06" db="EMBL/GenBank/DDBJ databases">
        <authorList>
            <consortium name="Pathogen Informatics"/>
            <person name="Doyle S."/>
        </authorList>
    </citation>
    <scope>NUCLEOTIDE SEQUENCE [LARGE SCALE GENOMIC DNA]</scope>
    <source>
        <strain evidence="3 5">NCTC12437</strain>
    </source>
</reference>
<dbReference type="Gene3D" id="1.10.260.40">
    <property type="entry name" value="lambda repressor-like DNA-binding domains"/>
    <property type="match status" value="1"/>
</dbReference>
<dbReference type="OrthoDB" id="5645784at2"/>
<evidence type="ECO:0000259" key="1">
    <source>
        <dbReference type="PROSITE" id="PS50943"/>
    </source>
</evidence>
<evidence type="ECO:0000313" key="4">
    <source>
        <dbReference type="Proteomes" id="UP000054735"/>
    </source>
</evidence>
<dbReference type="Proteomes" id="UP000255066">
    <property type="component" value="Unassembled WGS sequence"/>
</dbReference>
<evidence type="ECO:0000313" key="3">
    <source>
        <dbReference type="EMBL" id="STX60972.1"/>
    </source>
</evidence>
<dbReference type="InterPro" id="IPR010982">
    <property type="entry name" value="Lambda_DNA-bd_dom_sf"/>
</dbReference>
<reference evidence="2 4" key="1">
    <citation type="submission" date="2015-11" db="EMBL/GenBank/DDBJ databases">
        <title>Genomic analysis of 38 Legionella species identifies large and diverse effector repertoires.</title>
        <authorList>
            <person name="Burstein D."/>
            <person name="Amaro F."/>
            <person name="Zusman T."/>
            <person name="Lifshitz Z."/>
            <person name="Cohen O."/>
            <person name="Gilbert J.A."/>
            <person name="Pupko T."/>
            <person name="Shuman H.A."/>
            <person name="Segal G."/>
        </authorList>
    </citation>
    <scope>NUCLEOTIDE SEQUENCE [LARGE SCALE GENOMIC DNA]</scope>
    <source>
        <strain evidence="2 4">CDC#1407-AL-14</strain>
    </source>
</reference>
<feature type="domain" description="HTH cro/C1-type" evidence="1">
    <location>
        <begin position="62"/>
        <end position="116"/>
    </location>
</feature>
<organism evidence="3 5">
    <name type="scientific">Legionella birminghamensis</name>
    <dbReference type="NCBI Taxonomy" id="28083"/>
    <lineage>
        <taxon>Bacteria</taxon>
        <taxon>Pseudomonadati</taxon>
        <taxon>Pseudomonadota</taxon>
        <taxon>Gammaproteobacteria</taxon>
        <taxon>Legionellales</taxon>
        <taxon>Legionellaceae</taxon>
        <taxon>Legionella</taxon>
    </lineage>
</organism>